<dbReference type="OrthoDB" id="5569250at2759"/>
<evidence type="ECO:0000313" key="2">
    <source>
        <dbReference type="EMBL" id="KAB5588173.1"/>
    </source>
</evidence>
<evidence type="ECO:0000256" key="1">
    <source>
        <dbReference type="SAM" id="MobiDB-lite"/>
    </source>
</evidence>
<reference evidence="2 3" key="1">
    <citation type="journal article" date="2019" name="Fungal Biol. Biotechnol.">
        <title>Draft genome sequence of fastidious pathogen Ceratobasidium theobromae, which causes vascular-streak dieback in Theobroma cacao.</title>
        <authorList>
            <person name="Ali S.S."/>
            <person name="Asman A."/>
            <person name="Shao J."/>
            <person name="Firmansyah A.P."/>
            <person name="Susilo A.W."/>
            <person name="Rosmana A."/>
            <person name="McMahon P."/>
            <person name="Junaid M."/>
            <person name="Guest D."/>
            <person name="Kheng T.Y."/>
            <person name="Meinhardt L.W."/>
            <person name="Bailey B.A."/>
        </authorList>
    </citation>
    <scope>NUCLEOTIDE SEQUENCE [LARGE SCALE GENOMIC DNA]</scope>
    <source>
        <strain evidence="2 3">CT2</strain>
    </source>
</reference>
<dbReference type="AlphaFoldDB" id="A0A5N5Q9J6"/>
<feature type="region of interest" description="Disordered" evidence="1">
    <location>
        <begin position="262"/>
        <end position="367"/>
    </location>
</feature>
<proteinExistence type="predicted"/>
<dbReference type="EMBL" id="SSOP01000540">
    <property type="protein sequence ID" value="KAB5588173.1"/>
    <property type="molecule type" value="Genomic_DNA"/>
</dbReference>
<feature type="compositionally biased region" description="Polar residues" evidence="1">
    <location>
        <begin position="355"/>
        <end position="367"/>
    </location>
</feature>
<accession>A0A5N5Q9J6</accession>
<comment type="caution">
    <text evidence="2">The sequence shown here is derived from an EMBL/GenBank/DDBJ whole genome shotgun (WGS) entry which is preliminary data.</text>
</comment>
<keyword evidence="3" id="KW-1185">Reference proteome</keyword>
<protein>
    <recommendedName>
        <fullName evidence="4">Fungal-type protein kinase domain-containing protein</fullName>
    </recommendedName>
</protein>
<organism evidence="2 3">
    <name type="scientific">Ceratobasidium theobromae</name>
    <dbReference type="NCBI Taxonomy" id="1582974"/>
    <lineage>
        <taxon>Eukaryota</taxon>
        <taxon>Fungi</taxon>
        <taxon>Dikarya</taxon>
        <taxon>Basidiomycota</taxon>
        <taxon>Agaricomycotina</taxon>
        <taxon>Agaricomycetes</taxon>
        <taxon>Cantharellales</taxon>
        <taxon>Ceratobasidiaceae</taxon>
        <taxon>Ceratobasidium</taxon>
    </lineage>
</organism>
<feature type="compositionally biased region" description="Low complexity" evidence="1">
    <location>
        <begin position="278"/>
        <end position="289"/>
    </location>
</feature>
<evidence type="ECO:0008006" key="4">
    <source>
        <dbReference type="Google" id="ProtNLM"/>
    </source>
</evidence>
<name>A0A5N5Q9J6_9AGAM</name>
<gene>
    <name evidence="2" type="ORF">CTheo_8387</name>
</gene>
<evidence type="ECO:0000313" key="3">
    <source>
        <dbReference type="Proteomes" id="UP000383932"/>
    </source>
</evidence>
<feature type="compositionally biased region" description="Polar residues" evidence="1">
    <location>
        <begin position="262"/>
        <end position="277"/>
    </location>
</feature>
<sequence length="472" mass="52120">MAAPIDNAMFYERCAEGYDEVKYLNQVLAEDEKVKPKPACLMIDLGNGADLTTDEGTTEVLTTRTGTPKFIARSVSSGRVFQHFIPFKNCMPKLEGRALELYDFLDETQYERFNRAIDDAPLLDEESPNLQFRHQLFHDAESVFWVIAWTLARSTRPSPEAEVVWHDELEVFIDAMNNHIPGSKRADPRFSLTTSPDAWRNILHRDLASMAPMISQMHKYIWPEWALRDTLDPEHAHEALMRLLLTKIVHIDDTIDIPLSIGTRSLPYTSTPASSHLSTTRSSRAANSRLQGLSKKPSPVPSITLQATPDGPGPSSSKKRSVSELGNEAATNPTPRRSPRLAGRGLSGDPEPRSGAQTPTGTPNPRQVLNEKALGLRWEGSCGEAKDDTWPQGKAGAYLCLAPEPLPVAPPAPAPDLPRTRVTDTHVIYYERLAQLVLARLAGGLSCTPALRAVAAEAQVGWCWSLRSARPV</sequence>
<dbReference type="Proteomes" id="UP000383932">
    <property type="component" value="Unassembled WGS sequence"/>
</dbReference>